<protein>
    <submittedName>
        <fullName evidence="2">Uncharacterized protein</fullName>
    </submittedName>
</protein>
<feature type="compositionally biased region" description="Polar residues" evidence="1">
    <location>
        <begin position="172"/>
        <end position="187"/>
    </location>
</feature>
<accession>A0ABQ0MDH3</accession>
<feature type="region of interest" description="Disordered" evidence="1">
    <location>
        <begin position="172"/>
        <end position="202"/>
    </location>
</feature>
<proteinExistence type="predicted"/>
<organism evidence="2 3">
    <name type="scientific">Mycena chlorophos</name>
    <name type="common">Agaric fungus</name>
    <name type="synonym">Agaricus chlorophos</name>
    <dbReference type="NCBI Taxonomy" id="658473"/>
    <lineage>
        <taxon>Eukaryota</taxon>
        <taxon>Fungi</taxon>
        <taxon>Dikarya</taxon>
        <taxon>Basidiomycota</taxon>
        <taxon>Agaricomycotina</taxon>
        <taxon>Agaricomycetes</taxon>
        <taxon>Agaricomycetidae</taxon>
        <taxon>Agaricales</taxon>
        <taxon>Marasmiineae</taxon>
        <taxon>Mycenaceae</taxon>
        <taxon>Mycena</taxon>
    </lineage>
</organism>
<dbReference type="Proteomes" id="UP000815677">
    <property type="component" value="Unassembled WGS sequence"/>
</dbReference>
<evidence type="ECO:0000313" key="3">
    <source>
        <dbReference type="Proteomes" id="UP000815677"/>
    </source>
</evidence>
<keyword evidence="3" id="KW-1185">Reference proteome</keyword>
<reference evidence="2" key="1">
    <citation type="submission" date="2014-09" db="EMBL/GenBank/DDBJ databases">
        <title>Genome sequence of the luminous mushroom Mycena chlorophos for searching fungal bioluminescence genes.</title>
        <authorList>
            <person name="Tanaka Y."/>
            <person name="Kasuga D."/>
            <person name="Oba Y."/>
            <person name="Hase S."/>
            <person name="Sato K."/>
            <person name="Oba Y."/>
            <person name="Sakakibara Y."/>
        </authorList>
    </citation>
    <scope>NUCLEOTIDE SEQUENCE</scope>
</reference>
<evidence type="ECO:0000313" key="2">
    <source>
        <dbReference type="EMBL" id="GAT61394.1"/>
    </source>
</evidence>
<evidence type="ECO:0000256" key="1">
    <source>
        <dbReference type="SAM" id="MobiDB-lite"/>
    </source>
</evidence>
<sequence length="202" mass="21617">MGCCGSGATFCRHSGLDVGVGERSAVVEVVYGSFERERAQEDWGRLHVRAVPTQTNTAPRAKARSRAHPAICHVSGAWRRLDHHPFAARNLRRSTFLHCIAAHSPQNTLRRFHILPSPMPVQAPLAPSLAALRTAYPSACCAHGCAAGAPIACAPTTAVECANLHLALVSVGSSHDPTTPANDTTPRTYFRRRMSRSGAPPA</sequence>
<dbReference type="EMBL" id="DF850028">
    <property type="protein sequence ID" value="GAT61394.1"/>
    <property type="molecule type" value="Genomic_DNA"/>
</dbReference>
<name>A0ABQ0MDH3_MYCCL</name>
<gene>
    <name evidence="2" type="ORF">MCHLO_17418</name>
</gene>